<reference evidence="1 2" key="1">
    <citation type="submission" date="2018-06" db="EMBL/GenBank/DDBJ databases">
        <title>Comparative genomics reveals the genomic features of Rhizophagus irregularis, R. cerebriforme, R. diaphanum and Gigaspora rosea, and their symbiotic lifestyle signature.</title>
        <authorList>
            <person name="Morin E."/>
            <person name="San Clemente H."/>
            <person name="Chen E.C.H."/>
            <person name="De La Providencia I."/>
            <person name="Hainaut M."/>
            <person name="Kuo A."/>
            <person name="Kohler A."/>
            <person name="Murat C."/>
            <person name="Tang N."/>
            <person name="Roy S."/>
            <person name="Loubradou J."/>
            <person name="Henrissat B."/>
            <person name="Grigoriev I.V."/>
            <person name="Corradi N."/>
            <person name="Roux C."/>
            <person name="Martin F.M."/>
        </authorList>
    </citation>
    <scope>NUCLEOTIDE SEQUENCE [LARGE SCALE GENOMIC DNA]</scope>
    <source>
        <strain evidence="1 2">DAOM 227022</strain>
    </source>
</reference>
<accession>A0A397TB40</accession>
<dbReference type="Proteomes" id="UP000265703">
    <property type="component" value="Unassembled WGS sequence"/>
</dbReference>
<comment type="caution">
    <text evidence="1">The sequence shown here is derived from an EMBL/GenBank/DDBJ whole genome shotgun (WGS) entry which is preliminary data.</text>
</comment>
<dbReference type="AlphaFoldDB" id="A0A397TB40"/>
<gene>
    <name evidence="1" type="ORF">C1645_816559</name>
</gene>
<name>A0A397TB40_9GLOM</name>
<dbReference type="EMBL" id="QKYT01000060">
    <property type="protein sequence ID" value="RIA95483.1"/>
    <property type="molecule type" value="Genomic_DNA"/>
</dbReference>
<protein>
    <submittedName>
        <fullName evidence="1">Uncharacterized protein</fullName>
    </submittedName>
</protein>
<organism evidence="1 2">
    <name type="scientific">Glomus cerebriforme</name>
    <dbReference type="NCBI Taxonomy" id="658196"/>
    <lineage>
        <taxon>Eukaryota</taxon>
        <taxon>Fungi</taxon>
        <taxon>Fungi incertae sedis</taxon>
        <taxon>Mucoromycota</taxon>
        <taxon>Glomeromycotina</taxon>
        <taxon>Glomeromycetes</taxon>
        <taxon>Glomerales</taxon>
        <taxon>Glomeraceae</taxon>
        <taxon>Glomus</taxon>
    </lineage>
</organism>
<evidence type="ECO:0000313" key="1">
    <source>
        <dbReference type="EMBL" id="RIA95483.1"/>
    </source>
</evidence>
<evidence type="ECO:0000313" key="2">
    <source>
        <dbReference type="Proteomes" id="UP000265703"/>
    </source>
</evidence>
<keyword evidence="2" id="KW-1185">Reference proteome</keyword>
<sequence>MSLKHQSLKLIKSEFTSKFETSEFEIIRKFEIIESEYTSEFEISEFEIIE</sequence>
<proteinExistence type="predicted"/>